<proteinExistence type="predicted"/>
<reference evidence="1 2" key="1">
    <citation type="journal article" date="2024" name="Nat. Commun.">
        <title>Phylogenomics reveals the evolutionary origins of lichenization in chlorophyte algae.</title>
        <authorList>
            <person name="Puginier C."/>
            <person name="Libourel C."/>
            <person name="Otte J."/>
            <person name="Skaloud P."/>
            <person name="Haon M."/>
            <person name="Grisel S."/>
            <person name="Petersen M."/>
            <person name="Berrin J.G."/>
            <person name="Delaux P.M."/>
            <person name="Dal Grande F."/>
            <person name="Keller J."/>
        </authorList>
    </citation>
    <scope>NUCLEOTIDE SEQUENCE [LARGE SCALE GENOMIC DNA]</scope>
    <source>
        <strain evidence="1 2">SAG 245.80</strain>
    </source>
</reference>
<name>A0AAW1RU31_9CHLO</name>
<evidence type="ECO:0000313" key="1">
    <source>
        <dbReference type="EMBL" id="KAK9837155.1"/>
    </source>
</evidence>
<dbReference type="InterPro" id="IPR027413">
    <property type="entry name" value="GROEL-like_equatorial_sf"/>
</dbReference>
<comment type="caution">
    <text evidence="1">The sequence shown here is derived from an EMBL/GenBank/DDBJ whole genome shotgun (WGS) entry which is preliminary data.</text>
</comment>
<evidence type="ECO:0000313" key="2">
    <source>
        <dbReference type="Proteomes" id="UP001445335"/>
    </source>
</evidence>
<dbReference type="Gene3D" id="3.30.260.10">
    <property type="entry name" value="TCP-1-like chaperonin intermediate domain"/>
    <property type="match status" value="1"/>
</dbReference>
<protein>
    <submittedName>
        <fullName evidence="1">Uncharacterized protein</fullName>
    </submittedName>
</protein>
<dbReference type="AlphaFoldDB" id="A0AAW1RU31"/>
<dbReference type="Proteomes" id="UP001445335">
    <property type="component" value="Unassembled WGS sequence"/>
</dbReference>
<keyword evidence="2" id="KW-1185">Reference proteome</keyword>
<sequence length="127" mass="13669">MRDAGHPLRAARLPPLSWPTAKEGSWLAHLERSLHDATYVARNVVTDARLVPGSGAMDTASSRGLSERTSAGCCRQVAGPHHAVGTALECRCLGADRNAGAKAGMKELGMWYPCKVEDPYQVELEEI</sequence>
<dbReference type="Gene3D" id="1.10.560.10">
    <property type="entry name" value="GroEL-like equatorial domain"/>
    <property type="match status" value="1"/>
</dbReference>
<dbReference type="InterPro" id="IPR027410">
    <property type="entry name" value="TCP-1-like_intermed_sf"/>
</dbReference>
<gene>
    <name evidence="1" type="ORF">WJX81_006844</name>
</gene>
<accession>A0AAW1RU31</accession>
<organism evidence="1 2">
    <name type="scientific">Elliptochloris bilobata</name>
    <dbReference type="NCBI Taxonomy" id="381761"/>
    <lineage>
        <taxon>Eukaryota</taxon>
        <taxon>Viridiplantae</taxon>
        <taxon>Chlorophyta</taxon>
        <taxon>core chlorophytes</taxon>
        <taxon>Trebouxiophyceae</taxon>
        <taxon>Trebouxiophyceae incertae sedis</taxon>
        <taxon>Elliptochloris clade</taxon>
        <taxon>Elliptochloris</taxon>
    </lineage>
</organism>
<dbReference type="EMBL" id="JALJOU010000023">
    <property type="protein sequence ID" value="KAK9837155.1"/>
    <property type="molecule type" value="Genomic_DNA"/>
</dbReference>